<dbReference type="InterPro" id="IPR001810">
    <property type="entry name" value="F-box_dom"/>
</dbReference>
<dbReference type="Proteomes" id="UP001231189">
    <property type="component" value="Unassembled WGS sequence"/>
</dbReference>
<dbReference type="InterPro" id="IPR011990">
    <property type="entry name" value="TPR-like_helical_dom_sf"/>
</dbReference>
<protein>
    <recommendedName>
        <fullName evidence="2">F-box domain-containing protein</fullName>
    </recommendedName>
</protein>
<evidence type="ECO:0000313" key="4">
    <source>
        <dbReference type="Proteomes" id="UP001231189"/>
    </source>
</evidence>
<dbReference type="InterPro" id="IPR056594">
    <property type="entry name" value="AT5G49610-like_b-prop"/>
</dbReference>
<accession>A0AAD8VZM2</accession>
<comment type="caution">
    <text evidence="3">The sequence shown here is derived from an EMBL/GenBank/DDBJ whole genome shotgun (WGS) entry which is preliminary data.</text>
</comment>
<dbReference type="EMBL" id="JAUUTY010000005">
    <property type="protein sequence ID" value="KAK1628234.1"/>
    <property type="molecule type" value="Genomic_DNA"/>
</dbReference>
<dbReference type="PANTHER" id="PTHR32133:SF376">
    <property type="entry name" value="F-BOX DOMAIN-CONTAINING PROTEIN"/>
    <property type="match status" value="1"/>
</dbReference>
<evidence type="ECO:0000313" key="3">
    <source>
        <dbReference type="EMBL" id="KAK1628234.1"/>
    </source>
</evidence>
<dbReference type="PANTHER" id="PTHR32133">
    <property type="entry name" value="OS07G0120400 PROTEIN"/>
    <property type="match status" value="1"/>
</dbReference>
<keyword evidence="4" id="KW-1185">Reference proteome</keyword>
<dbReference type="SUPFAM" id="SSF48452">
    <property type="entry name" value="TPR-like"/>
    <property type="match status" value="1"/>
</dbReference>
<organism evidence="3 4">
    <name type="scientific">Lolium multiflorum</name>
    <name type="common">Italian ryegrass</name>
    <name type="synonym">Lolium perenne subsp. multiflorum</name>
    <dbReference type="NCBI Taxonomy" id="4521"/>
    <lineage>
        <taxon>Eukaryota</taxon>
        <taxon>Viridiplantae</taxon>
        <taxon>Streptophyta</taxon>
        <taxon>Embryophyta</taxon>
        <taxon>Tracheophyta</taxon>
        <taxon>Spermatophyta</taxon>
        <taxon>Magnoliopsida</taxon>
        <taxon>Liliopsida</taxon>
        <taxon>Poales</taxon>
        <taxon>Poaceae</taxon>
        <taxon>BOP clade</taxon>
        <taxon>Pooideae</taxon>
        <taxon>Poodae</taxon>
        <taxon>Poeae</taxon>
        <taxon>Poeae Chloroplast Group 2 (Poeae type)</taxon>
        <taxon>Loliodinae</taxon>
        <taxon>Loliinae</taxon>
        <taxon>Lolium</taxon>
    </lineage>
</organism>
<feature type="domain" description="F-box" evidence="2">
    <location>
        <begin position="7"/>
        <end position="56"/>
    </location>
</feature>
<proteinExistence type="predicted"/>
<gene>
    <name evidence="3" type="ORF">QYE76_002549</name>
</gene>
<dbReference type="Pfam" id="PF00646">
    <property type="entry name" value="F-box"/>
    <property type="match status" value="1"/>
</dbReference>
<feature type="compositionally biased region" description="Basic and acidic residues" evidence="1">
    <location>
        <begin position="530"/>
        <end position="552"/>
    </location>
</feature>
<sequence>MATPQRRRPPPSLPDHLLELILARLPPEDPSCLLRASLVCKPWRNLIHASTFFLHLLDLGRAPQMLGFLHDSDFEGRLEYVRTSPLSFPFPLPDRDCWYLLGYRHGRALFHSRGTDDNLSLLLWVPFTGQRTEVPVPAAFHAERTYATVVCAADGCHHRACHEGPFSIVLVFTDPEEQDADRRCFTSACAYSSETRAWGKVVSASGVCLICDTPAVLVGNSLLYFLSNCGRIVEYDLARRSLAWIRPPYHDPDAALFKRMMLVQVGEAGLGVVLVQPDPDTHGFSDGSDCLCIWSRKSNQGGRAEWVELGVIYLQDSISHVVSTTSVGITAFLIGFAEGANTVFLSTREDDAIFTVDLQSKQARKVSQCTWTIDRLAPVLTSYTSASTLQAPEGEHRSLTAFSSSDDEEEEWDEDQRILLFGKGLDAIERGRFVAAVDYLRKALELRLHHLLWPCIITLAMTSLRLLLSPRVARYGELSPKCASTYYQYGRALLKRAQKAASIIPKSLLYEKTVEGTTSGSDTGNSENSGSKEEQNSNRKYQEDRNGDGDKDDIKAAWNAIDSDLDRASYMLEVARGIVEESKVNTVETFRILSALTEVFTEKRKR</sequence>
<dbReference type="SUPFAM" id="SSF81383">
    <property type="entry name" value="F-box domain"/>
    <property type="match status" value="1"/>
</dbReference>
<dbReference type="Pfam" id="PF23635">
    <property type="entry name" value="Beta-prop_AT5G49610-like"/>
    <property type="match status" value="1"/>
</dbReference>
<dbReference type="PROSITE" id="PS50181">
    <property type="entry name" value="FBOX"/>
    <property type="match status" value="1"/>
</dbReference>
<dbReference type="SMART" id="SM00256">
    <property type="entry name" value="FBOX"/>
    <property type="match status" value="1"/>
</dbReference>
<dbReference type="AlphaFoldDB" id="A0AAD8VZM2"/>
<evidence type="ECO:0000259" key="2">
    <source>
        <dbReference type="PROSITE" id="PS50181"/>
    </source>
</evidence>
<dbReference type="Gene3D" id="1.20.1280.50">
    <property type="match status" value="1"/>
</dbReference>
<name>A0AAD8VZM2_LOLMU</name>
<reference evidence="3" key="1">
    <citation type="submission" date="2023-07" db="EMBL/GenBank/DDBJ databases">
        <title>A chromosome-level genome assembly of Lolium multiflorum.</title>
        <authorList>
            <person name="Chen Y."/>
            <person name="Copetti D."/>
            <person name="Kolliker R."/>
            <person name="Studer B."/>
        </authorList>
    </citation>
    <scope>NUCLEOTIDE SEQUENCE</scope>
    <source>
        <strain evidence="3">02402/16</strain>
        <tissue evidence="3">Leaf</tissue>
    </source>
</reference>
<feature type="compositionally biased region" description="Polar residues" evidence="1">
    <location>
        <begin position="515"/>
        <end position="529"/>
    </location>
</feature>
<feature type="region of interest" description="Disordered" evidence="1">
    <location>
        <begin position="515"/>
        <end position="552"/>
    </location>
</feature>
<evidence type="ECO:0000256" key="1">
    <source>
        <dbReference type="SAM" id="MobiDB-lite"/>
    </source>
</evidence>
<dbReference type="InterPro" id="IPR036047">
    <property type="entry name" value="F-box-like_dom_sf"/>
</dbReference>